<dbReference type="PANTHER" id="PTHR13102">
    <property type="entry name" value="NUCLEOLAR PROTEIN 9"/>
    <property type="match status" value="1"/>
</dbReference>
<dbReference type="AlphaFoldDB" id="A0A9W6ZZG5"/>
<proteinExistence type="predicted"/>
<keyword evidence="4" id="KW-1185">Reference proteome</keyword>
<reference evidence="3" key="1">
    <citation type="submission" date="2022-07" db="EMBL/GenBank/DDBJ databases">
        <title>Genome analysis of Parmales, a sister group of diatoms, reveals the evolutionary specialization of diatoms from phago-mixotrophs to photoautotrophs.</title>
        <authorList>
            <person name="Ban H."/>
            <person name="Sato S."/>
            <person name="Yoshikawa S."/>
            <person name="Kazumasa Y."/>
            <person name="Nakamura Y."/>
            <person name="Ichinomiya M."/>
            <person name="Saitoh K."/>
            <person name="Sato N."/>
            <person name="Blanc-Mathieu R."/>
            <person name="Endo H."/>
            <person name="Kuwata A."/>
            <person name="Ogata H."/>
        </authorList>
    </citation>
    <scope>NUCLEOTIDE SEQUENCE</scope>
</reference>
<evidence type="ECO:0000256" key="1">
    <source>
        <dbReference type="ARBA" id="ARBA00022737"/>
    </source>
</evidence>
<dbReference type="GO" id="GO:0030688">
    <property type="term" value="C:preribosome, small subunit precursor"/>
    <property type="evidence" value="ECO:0007669"/>
    <property type="project" value="TreeGrafter"/>
</dbReference>
<dbReference type="GO" id="GO:0005730">
    <property type="term" value="C:nucleolus"/>
    <property type="evidence" value="ECO:0007669"/>
    <property type="project" value="TreeGrafter"/>
</dbReference>
<protein>
    <submittedName>
        <fullName evidence="3">Uncharacterized protein</fullName>
    </submittedName>
</protein>
<feature type="region of interest" description="Disordered" evidence="2">
    <location>
        <begin position="185"/>
        <end position="212"/>
    </location>
</feature>
<evidence type="ECO:0000313" key="3">
    <source>
        <dbReference type="EMBL" id="GMH61261.1"/>
    </source>
</evidence>
<evidence type="ECO:0000313" key="4">
    <source>
        <dbReference type="Proteomes" id="UP001165082"/>
    </source>
</evidence>
<feature type="compositionally biased region" description="Polar residues" evidence="2">
    <location>
        <begin position="297"/>
        <end position="310"/>
    </location>
</feature>
<feature type="region of interest" description="Disordered" evidence="2">
    <location>
        <begin position="1"/>
        <end position="21"/>
    </location>
</feature>
<dbReference type="EMBL" id="BRXZ01001066">
    <property type="protein sequence ID" value="GMH61261.1"/>
    <property type="molecule type" value="Genomic_DNA"/>
</dbReference>
<feature type="compositionally biased region" description="Low complexity" evidence="2">
    <location>
        <begin position="198"/>
        <end position="208"/>
    </location>
</feature>
<dbReference type="InterPro" id="IPR016024">
    <property type="entry name" value="ARM-type_fold"/>
</dbReference>
<keyword evidence="1" id="KW-0677">Repeat</keyword>
<dbReference type="InterPro" id="IPR001313">
    <property type="entry name" value="Pumilio_RNA-bd_rpt"/>
</dbReference>
<feature type="region of interest" description="Disordered" evidence="2">
    <location>
        <begin position="273"/>
        <end position="313"/>
    </location>
</feature>
<dbReference type="GO" id="GO:0000447">
    <property type="term" value="P:endonucleolytic cleavage in ITS1 to separate SSU-rRNA from 5.8S rRNA and LSU-rRNA from tricistronic rRNA transcript (SSU-rRNA, 5.8S rRNA, LSU-rRNA)"/>
    <property type="evidence" value="ECO:0007669"/>
    <property type="project" value="TreeGrafter"/>
</dbReference>
<comment type="caution">
    <text evidence="3">The sequence shown here is derived from an EMBL/GenBank/DDBJ whole genome shotgun (WGS) entry which is preliminary data.</text>
</comment>
<organism evidence="3 4">
    <name type="scientific">Triparma retinervis</name>
    <dbReference type="NCBI Taxonomy" id="2557542"/>
    <lineage>
        <taxon>Eukaryota</taxon>
        <taxon>Sar</taxon>
        <taxon>Stramenopiles</taxon>
        <taxon>Ochrophyta</taxon>
        <taxon>Bolidophyceae</taxon>
        <taxon>Parmales</taxon>
        <taxon>Triparmaceae</taxon>
        <taxon>Triparma</taxon>
    </lineage>
</organism>
<dbReference type="Proteomes" id="UP001165082">
    <property type="component" value="Unassembled WGS sequence"/>
</dbReference>
<dbReference type="GO" id="GO:0000472">
    <property type="term" value="P:endonucleolytic cleavage to generate mature 5'-end of SSU-rRNA from (SSU-rRNA, 5.8S rRNA, LSU-rRNA)"/>
    <property type="evidence" value="ECO:0007669"/>
    <property type="project" value="TreeGrafter"/>
</dbReference>
<dbReference type="InterPro" id="IPR011989">
    <property type="entry name" value="ARM-like"/>
</dbReference>
<dbReference type="SUPFAM" id="SSF48371">
    <property type="entry name" value="ARM repeat"/>
    <property type="match status" value="1"/>
</dbReference>
<dbReference type="PANTHER" id="PTHR13102:SF0">
    <property type="entry name" value="NUCLEOLAR PROTEIN 9"/>
    <property type="match status" value="1"/>
</dbReference>
<gene>
    <name evidence="3" type="ORF">TrRE_jg10377</name>
</gene>
<feature type="non-terminal residue" evidence="3">
    <location>
        <position position="503"/>
    </location>
</feature>
<evidence type="ECO:0000256" key="2">
    <source>
        <dbReference type="SAM" id="MobiDB-lite"/>
    </source>
</evidence>
<dbReference type="GO" id="GO:0000480">
    <property type="term" value="P:endonucleolytic cleavage in 5'-ETS of tricistronic rRNA transcript (SSU-rRNA, 5.8S rRNA, LSU-rRNA)"/>
    <property type="evidence" value="ECO:0007669"/>
    <property type="project" value="TreeGrafter"/>
</dbReference>
<dbReference type="GO" id="GO:0030686">
    <property type="term" value="C:90S preribosome"/>
    <property type="evidence" value="ECO:0007669"/>
    <property type="project" value="TreeGrafter"/>
</dbReference>
<dbReference type="OrthoDB" id="200644at2759"/>
<name>A0A9W6ZZG5_9STRA</name>
<dbReference type="GO" id="GO:0003723">
    <property type="term" value="F:RNA binding"/>
    <property type="evidence" value="ECO:0007669"/>
    <property type="project" value="InterPro"/>
</dbReference>
<sequence length="503" mass="53292">MSNESTFGRLGHDINRPRRQDPNDIIYLQGLPLAKDETDPEAAPMAARSALSSLTSNLASISGDERGSDLLEKCITIGLSLPPDSSTETKTDVLETLESTLTSLLPYTEFLSINRYGSHVLQSLLSILPPLYPLLPPTSTVLPSLLTIAETILPSLLEYATHIAGSHVLRSLICALGGVTPSTILPRRGKKGKHKHSGSSQTLTSSSSYPLNVPVQRGPSSAQLLPALDGLVGALLSKAGKKDKGYMQYLSCHSDASPVIMTMIRVKACVEDASRTPGPSGGAHKGGEANAKDANASGRTGSLQAGSYPSVSKGGVGERLVRAVLEADDPSVVGEVVYGLSGERLGSFVLEACMECYPEASTIVWKEGARGRAREFVDDDVGNYVVQGILQHMREGDGEVVGTLAGMIKGTLLKPNRMGVLFRLVQYAGRTGIGVEDVYNGVFGNASVPEILRVELPEKEGGRTSIDVNAARVVYWFTEGGFGKWGDKVVEGGIKTLGSAEVM</sequence>
<feature type="compositionally biased region" description="Basic residues" evidence="2">
    <location>
        <begin position="187"/>
        <end position="197"/>
    </location>
</feature>
<accession>A0A9W6ZZG5</accession>
<dbReference type="Gene3D" id="1.25.10.10">
    <property type="entry name" value="Leucine-rich Repeat Variant"/>
    <property type="match status" value="1"/>
</dbReference>
<dbReference type="GO" id="GO:0000056">
    <property type="term" value="P:ribosomal small subunit export from nucleus"/>
    <property type="evidence" value="ECO:0007669"/>
    <property type="project" value="TreeGrafter"/>
</dbReference>
<dbReference type="InterPro" id="IPR040000">
    <property type="entry name" value="NOP9"/>
</dbReference>
<dbReference type="Pfam" id="PF22493">
    <property type="entry name" value="PUF_NOP9"/>
    <property type="match status" value="1"/>
</dbReference>
<feature type="compositionally biased region" description="Basic and acidic residues" evidence="2">
    <location>
        <begin position="10"/>
        <end position="21"/>
    </location>
</feature>